<organism evidence="2 3">
    <name type="scientific">Protopolystoma xenopodis</name>
    <dbReference type="NCBI Taxonomy" id="117903"/>
    <lineage>
        <taxon>Eukaryota</taxon>
        <taxon>Metazoa</taxon>
        <taxon>Spiralia</taxon>
        <taxon>Lophotrochozoa</taxon>
        <taxon>Platyhelminthes</taxon>
        <taxon>Monogenea</taxon>
        <taxon>Polyopisthocotylea</taxon>
        <taxon>Polystomatidea</taxon>
        <taxon>Polystomatidae</taxon>
        <taxon>Protopolystoma</taxon>
    </lineage>
</organism>
<feature type="transmembrane region" description="Helical" evidence="1">
    <location>
        <begin position="12"/>
        <end position="35"/>
    </location>
</feature>
<evidence type="ECO:0000313" key="3">
    <source>
        <dbReference type="Proteomes" id="UP000784294"/>
    </source>
</evidence>
<gene>
    <name evidence="2" type="ORF">PXEA_LOCUS14049</name>
</gene>
<keyword evidence="1" id="KW-1133">Transmembrane helix</keyword>
<evidence type="ECO:0000256" key="1">
    <source>
        <dbReference type="SAM" id="Phobius"/>
    </source>
</evidence>
<reference evidence="2" key="1">
    <citation type="submission" date="2018-11" db="EMBL/GenBank/DDBJ databases">
        <authorList>
            <consortium name="Pathogen Informatics"/>
        </authorList>
    </citation>
    <scope>NUCLEOTIDE SEQUENCE</scope>
</reference>
<accession>A0A3S4ZV41</accession>
<keyword evidence="1" id="KW-0472">Membrane</keyword>
<evidence type="ECO:0000313" key="2">
    <source>
        <dbReference type="EMBL" id="VEL20609.1"/>
    </source>
</evidence>
<sequence>MNIASNPKETLFCFYSCFVYYHLLFHKLLAIPILFHSLSSPCPLRSLFSQSHASQLWLGITSAIVVQQTIEHLATRVEHLLEGIKTNQKTTAGSRPPPELILRAEQALTEANVVVNGQLASQLSGLSYVNRSQSGPLPEASSSLAHQMQVKEHH</sequence>
<name>A0A3S4ZV41_9PLAT</name>
<keyword evidence="3" id="KW-1185">Reference proteome</keyword>
<dbReference type="EMBL" id="CAAALY010047238">
    <property type="protein sequence ID" value="VEL20609.1"/>
    <property type="molecule type" value="Genomic_DNA"/>
</dbReference>
<protein>
    <submittedName>
        <fullName evidence="2">Uncharacterized protein</fullName>
    </submittedName>
</protein>
<keyword evidence="1" id="KW-0812">Transmembrane</keyword>
<proteinExistence type="predicted"/>
<dbReference type="AlphaFoldDB" id="A0A3S4ZV41"/>
<dbReference type="Proteomes" id="UP000784294">
    <property type="component" value="Unassembled WGS sequence"/>
</dbReference>
<comment type="caution">
    <text evidence="2">The sequence shown here is derived from an EMBL/GenBank/DDBJ whole genome shotgun (WGS) entry which is preliminary data.</text>
</comment>